<keyword evidence="3" id="KW-1185">Reference proteome</keyword>
<dbReference type="Proteomes" id="UP001054945">
    <property type="component" value="Unassembled WGS sequence"/>
</dbReference>
<comment type="caution">
    <text evidence="2">The sequence shown here is derived from an EMBL/GenBank/DDBJ whole genome shotgun (WGS) entry which is preliminary data.</text>
</comment>
<evidence type="ECO:0000313" key="3">
    <source>
        <dbReference type="Proteomes" id="UP001054945"/>
    </source>
</evidence>
<gene>
    <name evidence="2" type="ORF">CEXT_731221</name>
</gene>
<accession>A0AAV4VZ04</accession>
<sequence>MHKKRVLEMTSSDRGDEKPYPVSQQQRSGGRHLGNAQTFIRRMRFETSRHHGNVKLRPTGQSRQSDAPNFRREWFSEDEFG</sequence>
<protein>
    <submittedName>
        <fullName evidence="2">Uncharacterized protein</fullName>
    </submittedName>
</protein>
<feature type="region of interest" description="Disordered" evidence="1">
    <location>
        <begin position="48"/>
        <end position="81"/>
    </location>
</feature>
<evidence type="ECO:0000313" key="2">
    <source>
        <dbReference type="EMBL" id="GIY74688.1"/>
    </source>
</evidence>
<feature type="region of interest" description="Disordered" evidence="1">
    <location>
        <begin position="1"/>
        <end position="35"/>
    </location>
</feature>
<dbReference type="EMBL" id="BPLR01015245">
    <property type="protein sequence ID" value="GIY74688.1"/>
    <property type="molecule type" value="Genomic_DNA"/>
</dbReference>
<reference evidence="2 3" key="1">
    <citation type="submission" date="2021-06" db="EMBL/GenBank/DDBJ databases">
        <title>Caerostris extrusa draft genome.</title>
        <authorList>
            <person name="Kono N."/>
            <person name="Arakawa K."/>
        </authorList>
    </citation>
    <scope>NUCLEOTIDE SEQUENCE [LARGE SCALE GENOMIC DNA]</scope>
</reference>
<evidence type="ECO:0000256" key="1">
    <source>
        <dbReference type="SAM" id="MobiDB-lite"/>
    </source>
</evidence>
<proteinExistence type="predicted"/>
<name>A0AAV4VZ04_CAEEX</name>
<dbReference type="AlphaFoldDB" id="A0AAV4VZ04"/>
<organism evidence="2 3">
    <name type="scientific">Caerostris extrusa</name>
    <name type="common">Bark spider</name>
    <name type="synonym">Caerostris bankana</name>
    <dbReference type="NCBI Taxonomy" id="172846"/>
    <lineage>
        <taxon>Eukaryota</taxon>
        <taxon>Metazoa</taxon>
        <taxon>Ecdysozoa</taxon>
        <taxon>Arthropoda</taxon>
        <taxon>Chelicerata</taxon>
        <taxon>Arachnida</taxon>
        <taxon>Araneae</taxon>
        <taxon>Araneomorphae</taxon>
        <taxon>Entelegynae</taxon>
        <taxon>Araneoidea</taxon>
        <taxon>Araneidae</taxon>
        <taxon>Caerostris</taxon>
    </lineage>
</organism>